<protein>
    <submittedName>
        <fullName evidence="2">Uncharacterized protein</fullName>
    </submittedName>
</protein>
<dbReference type="Proteomes" id="UP001429580">
    <property type="component" value="Unassembled WGS sequence"/>
</dbReference>
<accession>A0ABX0V4Q9</accession>
<gene>
    <name evidence="2" type="ORF">FHS82_004060</name>
</gene>
<dbReference type="InterPro" id="IPR014795">
    <property type="entry name" value="TacA_1-like"/>
</dbReference>
<proteinExistence type="predicted"/>
<evidence type="ECO:0000313" key="3">
    <source>
        <dbReference type="Proteomes" id="UP001429580"/>
    </source>
</evidence>
<reference evidence="2 3" key="1">
    <citation type="submission" date="2020-03" db="EMBL/GenBank/DDBJ databases">
        <title>Genomic Encyclopedia of Type Strains, Phase IV (KMG-IV): sequencing the most valuable type-strain genomes for metagenomic binning, comparative biology and taxonomic classification.</title>
        <authorList>
            <person name="Goeker M."/>
        </authorList>
    </citation>
    <scope>NUCLEOTIDE SEQUENCE [LARGE SCALE GENOMIC DNA]</scope>
    <source>
        <strain evidence="2 3">DSM 103870</strain>
    </source>
</reference>
<dbReference type="Pfam" id="PF08681">
    <property type="entry name" value="TacA1"/>
    <property type="match status" value="1"/>
</dbReference>
<dbReference type="EMBL" id="JAASQI010000015">
    <property type="protein sequence ID" value="NIJ60191.1"/>
    <property type="molecule type" value="Genomic_DNA"/>
</dbReference>
<evidence type="ECO:0000256" key="1">
    <source>
        <dbReference type="ARBA" id="ARBA00022649"/>
    </source>
</evidence>
<organism evidence="2 3">
    <name type="scientific">Pseudochelatococcus lubricantis</name>
    <dbReference type="NCBI Taxonomy" id="1538102"/>
    <lineage>
        <taxon>Bacteria</taxon>
        <taxon>Pseudomonadati</taxon>
        <taxon>Pseudomonadota</taxon>
        <taxon>Alphaproteobacteria</taxon>
        <taxon>Hyphomicrobiales</taxon>
        <taxon>Chelatococcaceae</taxon>
        <taxon>Pseudochelatococcus</taxon>
    </lineage>
</organism>
<name>A0ABX0V4Q9_9HYPH</name>
<sequence>MAEPEDDDPIRGSGNVFRDFDSTNAEALMSTDSPTVITLSPDDQKRLIEQVTAPPEPTDGLKRAAKAHAALIRPPQGSDNGSL</sequence>
<keyword evidence="3" id="KW-1185">Reference proteome</keyword>
<keyword evidence="1" id="KW-1277">Toxin-antitoxin system</keyword>
<dbReference type="RefSeq" id="WP_166956366.1">
    <property type="nucleotide sequence ID" value="NZ_JAASQI010000015.1"/>
</dbReference>
<comment type="caution">
    <text evidence="2">The sequence shown here is derived from an EMBL/GenBank/DDBJ whole genome shotgun (WGS) entry which is preliminary data.</text>
</comment>
<evidence type="ECO:0000313" key="2">
    <source>
        <dbReference type="EMBL" id="NIJ60191.1"/>
    </source>
</evidence>
<dbReference type="Gene3D" id="1.20.5.780">
    <property type="entry name" value="Single helix bin"/>
    <property type="match status" value="1"/>
</dbReference>